<dbReference type="RefSeq" id="WP_100495884.1">
    <property type="nucleotide sequence ID" value="NZ_PGLQ01000001.1"/>
</dbReference>
<accession>A0A2M9HTK1</accession>
<dbReference type="Proteomes" id="UP000228755">
    <property type="component" value="Unassembled WGS sequence"/>
</dbReference>
<gene>
    <name evidence="1" type="ORF">CUU80_03095</name>
</gene>
<evidence type="ECO:0000313" key="2">
    <source>
        <dbReference type="Proteomes" id="UP000228755"/>
    </source>
</evidence>
<dbReference type="EMBL" id="PGLQ01000001">
    <property type="protein sequence ID" value="PJM80118.1"/>
    <property type="molecule type" value="Genomic_DNA"/>
</dbReference>
<reference evidence="1 2" key="1">
    <citation type="submission" date="2017-11" db="EMBL/GenBank/DDBJ databases">
        <title>Draft genome sequences of strains TRE 1, TRE D, TRE H and TRI 7, isolated from tamarins, belonging to four potential novel Bifidobacterium species.</title>
        <authorList>
            <person name="Mattarelli P."/>
            <person name="Modesto M."/>
            <person name="Bonetti A."/>
            <person name="Puglisi E."/>
            <person name="Morelli L."/>
        </authorList>
    </citation>
    <scope>NUCLEOTIDE SEQUENCE [LARGE SCALE GENOMIC DNA]</scope>
    <source>
        <strain evidence="2">TRED</strain>
    </source>
</reference>
<name>A0A2M9HTK1_9BIFI</name>
<sequence>MKRSLLCVYAFSLPVIMGFAIDTYINAVRSSSKTVHRDETQTSNLSSSPLISLDEAIEMTGLQSETIQTGLKERNVPLIMHGNQKFYPQEEVLLLQKQLRYNKLEALDELDELLERWGL</sequence>
<dbReference type="AlphaFoldDB" id="A0A2M9HTK1"/>
<evidence type="ECO:0000313" key="1">
    <source>
        <dbReference type="EMBL" id="PJM80118.1"/>
    </source>
</evidence>
<proteinExistence type="predicted"/>
<protein>
    <submittedName>
        <fullName evidence="1">Uncharacterized protein</fullName>
    </submittedName>
</protein>
<keyword evidence="2" id="KW-1185">Reference proteome</keyword>
<comment type="caution">
    <text evidence="1">The sequence shown here is derived from an EMBL/GenBank/DDBJ whole genome shotgun (WGS) entry which is preliminary data.</text>
</comment>
<organism evidence="1 2">
    <name type="scientific">Bifidobacterium scaligerum</name>
    <dbReference type="NCBI Taxonomy" id="2052656"/>
    <lineage>
        <taxon>Bacteria</taxon>
        <taxon>Bacillati</taxon>
        <taxon>Actinomycetota</taxon>
        <taxon>Actinomycetes</taxon>
        <taxon>Bifidobacteriales</taxon>
        <taxon>Bifidobacteriaceae</taxon>
        <taxon>Bifidobacterium</taxon>
    </lineage>
</organism>